<dbReference type="InterPro" id="IPR000030">
    <property type="entry name" value="PPE_dom"/>
</dbReference>
<sequence length="479" mass="48023">MMTGPVWFALPPEVHSTLLSTGSGPGPLLAAADAWHALAAEYTSTAADLEGVLGAVAAGAWAGPTAAQFVAAHQPYLYWLTQAATVSAAAAAAAETVAAGYTCALAEMPTLVELAANHAVHGALVATNFFGINTVPIALNEADYLRMWVQAATTMSVYQTVAETSLAAATATLGTAPQIVTTQAAPAADTGSISGDPTEIILDALNYLVTLMRNLAAQYLTGPLGDFVVQALDSLLSFMTTEIFMILAYSIIDPVIYIFPFAPALAPLFAPVGLIGLAGLAGLEASTELPLAVAATAPTEQLTPAVTGVTLAGTGAGGPAAAPAGAPGSSAGAPAPAAPAAGGVQVFYAVGGDPDGEGFTPTFGARAAAAVGAAAAAPAAAPLSSAAEARAKRRARVRQHSHKYQFAYLDEEVDGPPDMPEPDDVAASASGAGPQGFVGTLRRADVPALGLTRLPGAEFTDGPQEPMLPNTWTPGDEGR</sequence>
<evidence type="ECO:0000256" key="2">
    <source>
        <dbReference type="SAM" id="MobiDB-lite"/>
    </source>
</evidence>
<proteinExistence type="inferred from homology"/>
<comment type="similarity">
    <text evidence="1">Belongs to the mycobacterial PPE family.</text>
</comment>
<dbReference type="SUPFAM" id="SSF140459">
    <property type="entry name" value="PE/PPE dimer-like"/>
    <property type="match status" value="1"/>
</dbReference>
<dbReference type="EMBL" id="BRXE01000034">
    <property type="protein sequence ID" value="GLB83794.1"/>
    <property type="molecule type" value="Genomic_DNA"/>
</dbReference>
<evidence type="ECO:0000313" key="7">
    <source>
        <dbReference type="Proteomes" id="UP001064782"/>
    </source>
</evidence>
<dbReference type="Proteomes" id="UP001165663">
    <property type="component" value="Unassembled WGS sequence"/>
</dbReference>
<dbReference type="RefSeq" id="WP_238304584.1">
    <property type="nucleotide sequence ID" value="NZ_BRXE01000034.1"/>
</dbReference>
<dbReference type="GO" id="GO:0052572">
    <property type="term" value="P:response to host immune response"/>
    <property type="evidence" value="ECO:0007669"/>
    <property type="project" value="TreeGrafter"/>
</dbReference>
<dbReference type="AlphaFoldDB" id="A0A9P3Q772"/>
<dbReference type="InterPro" id="IPR043641">
    <property type="entry name" value="PPE-PPW_C"/>
</dbReference>
<feature type="region of interest" description="Disordered" evidence="2">
    <location>
        <begin position="412"/>
        <end position="438"/>
    </location>
</feature>
<evidence type="ECO:0000313" key="5">
    <source>
        <dbReference type="EMBL" id="GLB83794.1"/>
    </source>
</evidence>
<dbReference type="EMBL" id="BRZI01000041">
    <property type="protein sequence ID" value="GLD32331.1"/>
    <property type="molecule type" value="Genomic_DNA"/>
</dbReference>
<dbReference type="PANTHER" id="PTHR46766:SF1">
    <property type="entry name" value="GLUTAMINE-RICH PROTEIN 2"/>
    <property type="match status" value="1"/>
</dbReference>
<reference evidence="6" key="1">
    <citation type="submission" date="2022-08" db="EMBL/GenBank/DDBJ databases">
        <title>Mycobacterium kiyosense sp. nov., scotochromogenic slow-glowing species isolated from respiratory specimens.</title>
        <authorList>
            <person name="Fukano H."/>
            <person name="Kazumi Y."/>
            <person name="Sakagami N."/>
            <person name="Ato M."/>
            <person name="Mitarai S."/>
            <person name="Hoshino Y."/>
        </authorList>
    </citation>
    <scope>NUCLEOTIDE SEQUENCE</scope>
    <source>
        <strain evidence="6">1413</strain>
        <strain evidence="5">SRL2020-028</strain>
    </source>
</reference>
<comment type="caution">
    <text evidence="6">The sequence shown here is derived from an EMBL/GenBank/DDBJ whole genome shotgun (WGS) entry which is preliminary data.</text>
</comment>
<feature type="domain" description="PPE-PPW subfamily C-terminal" evidence="4">
    <location>
        <begin position="427"/>
        <end position="472"/>
    </location>
</feature>
<name>A0A9P3Q772_9MYCO</name>
<evidence type="ECO:0000313" key="6">
    <source>
        <dbReference type="EMBL" id="GLD32331.1"/>
    </source>
</evidence>
<dbReference type="Pfam" id="PF00823">
    <property type="entry name" value="PPE"/>
    <property type="match status" value="1"/>
</dbReference>
<dbReference type="Gene3D" id="1.20.1260.20">
    <property type="entry name" value="PPE superfamily"/>
    <property type="match status" value="1"/>
</dbReference>
<gene>
    <name evidence="6" type="primary">PPE37</name>
    <name evidence="6" type="ORF">Mkiyose1413_42140</name>
    <name evidence="5" type="ORF">SRL2020028_30500</name>
</gene>
<feature type="compositionally biased region" description="Acidic residues" evidence="2">
    <location>
        <begin position="412"/>
        <end position="424"/>
    </location>
</feature>
<evidence type="ECO:0000259" key="4">
    <source>
        <dbReference type="Pfam" id="PF18878"/>
    </source>
</evidence>
<accession>A0A9P3Q772</accession>
<feature type="region of interest" description="Disordered" evidence="2">
    <location>
        <begin position="453"/>
        <end position="479"/>
    </location>
</feature>
<dbReference type="PANTHER" id="PTHR46766">
    <property type="entry name" value="GLUTAMINE-RICH PROTEIN 2"/>
    <property type="match status" value="1"/>
</dbReference>
<dbReference type="InterPro" id="IPR038332">
    <property type="entry name" value="PPE_sf"/>
</dbReference>
<dbReference type="Proteomes" id="UP001064782">
    <property type="component" value="Unassembled WGS sequence"/>
</dbReference>
<organism evidence="6 7">
    <name type="scientific">Mycobacterium kiyosense</name>
    <dbReference type="NCBI Taxonomy" id="2871094"/>
    <lineage>
        <taxon>Bacteria</taxon>
        <taxon>Bacillati</taxon>
        <taxon>Actinomycetota</taxon>
        <taxon>Actinomycetes</taxon>
        <taxon>Mycobacteriales</taxon>
        <taxon>Mycobacteriaceae</taxon>
        <taxon>Mycobacterium</taxon>
    </lineage>
</organism>
<protein>
    <submittedName>
        <fullName evidence="6">PPE family protein PPE37</fullName>
    </submittedName>
</protein>
<feature type="domain" description="PPE" evidence="3">
    <location>
        <begin position="7"/>
        <end position="169"/>
    </location>
</feature>
<evidence type="ECO:0000259" key="3">
    <source>
        <dbReference type="Pfam" id="PF00823"/>
    </source>
</evidence>
<evidence type="ECO:0000256" key="1">
    <source>
        <dbReference type="ARBA" id="ARBA00010652"/>
    </source>
</evidence>
<keyword evidence="7" id="KW-1185">Reference proteome</keyword>
<dbReference type="Pfam" id="PF18878">
    <property type="entry name" value="PPE-PPW"/>
    <property type="match status" value="1"/>
</dbReference>